<keyword evidence="4" id="KW-0548">Nucleotidyltransferase</keyword>
<evidence type="ECO:0000313" key="11">
    <source>
        <dbReference type="Proteomes" id="UP000053562"/>
    </source>
</evidence>
<dbReference type="Pfam" id="PF01467">
    <property type="entry name" value="CTP_transf_like"/>
    <property type="match status" value="1"/>
</dbReference>
<dbReference type="UniPathway" id="UPA00253">
    <property type="reaction ID" value="UER00600"/>
</dbReference>
<evidence type="ECO:0000256" key="7">
    <source>
        <dbReference type="ARBA" id="ARBA00023027"/>
    </source>
</evidence>
<evidence type="ECO:0000256" key="5">
    <source>
        <dbReference type="ARBA" id="ARBA00022741"/>
    </source>
</evidence>
<keyword evidence="8" id="KW-1133">Transmembrane helix</keyword>
<feature type="transmembrane region" description="Helical" evidence="8">
    <location>
        <begin position="33"/>
        <end position="52"/>
    </location>
</feature>
<dbReference type="SUPFAM" id="SSF52374">
    <property type="entry name" value="Nucleotidylyl transferase"/>
    <property type="match status" value="1"/>
</dbReference>
<keyword evidence="8" id="KW-0472">Membrane</keyword>
<evidence type="ECO:0000256" key="1">
    <source>
        <dbReference type="ARBA" id="ARBA00004790"/>
    </source>
</evidence>
<sequence length="292" mass="34213">MKVLLRSRTRRGVTPLTCIFLPTQRAKRKRKKFAQLAGFAGLAEFAAFAEFAKLAKGAREPFFRIHHFSLIIQPSPAKMTKKISKMNKHICIYGGSFDPITHAHEMVLAEVSSLDWVDEIWVVLCRCRNDKHLTEFQHRHNMFSLIMNNNSPKMLKNKIFLKDIECKETTTPTYDLLKMQKEKYPNYTFYFTIGSDLLNDIFFWDNGEKLVAENNFIIVERGNFKIDENVLKKFPSYYLIKIENMSFINYISSSDARKMLSQKNNSEDLQKYIHPVIINYIKEHDLYDNNSA</sequence>
<keyword evidence="8" id="KW-0812">Transmembrane</keyword>
<dbReference type="OrthoDB" id="422187at2759"/>
<dbReference type="Proteomes" id="UP000053562">
    <property type="component" value="Unassembled WGS sequence"/>
</dbReference>
<dbReference type="PANTHER" id="PTHR39321">
    <property type="entry name" value="NICOTINATE-NUCLEOTIDE ADENYLYLTRANSFERASE-RELATED"/>
    <property type="match status" value="1"/>
</dbReference>
<proteinExistence type="inferred from homology"/>
<evidence type="ECO:0000256" key="3">
    <source>
        <dbReference type="ARBA" id="ARBA00022679"/>
    </source>
</evidence>
<dbReference type="GO" id="GO:0005524">
    <property type="term" value="F:ATP binding"/>
    <property type="evidence" value="ECO:0007669"/>
    <property type="project" value="UniProtKB-KW"/>
</dbReference>
<dbReference type="InterPro" id="IPR004821">
    <property type="entry name" value="Cyt_trans-like"/>
</dbReference>
<dbReference type="EMBL" id="KQ234349">
    <property type="protein sequence ID" value="KMZ79107.1"/>
    <property type="molecule type" value="Genomic_DNA"/>
</dbReference>
<name>A0A0J9SAZ4_PLAVI</name>
<feature type="domain" description="Cytidyltransferase-like" evidence="9">
    <location>
        <begin position="92"/>
        <end position="258"/>
    </location>
</feature>
<comment type="pathway">
    <text evidence="1">Cofactor biosynthesis; NAD(+) biosynthesis.</text>
</comment>
<evidence type="ECO:0000256" key="2">
    <source>
        <dbReference type="ARBA" id="ARBA00022642"/>
    </source>
</evidence>
<keyword evidence="2" id="KW-0662">Pyridine nucleotide biosynthesis</keyword>
<gene>
    <name evidence="10" type="ORF">PVIIG_05084</name>
</gene>
<protein>
    <recommendedName>
        <fullName evidence="9">Cytidyltransferase-like domain-containing protein</fullName>
    </recommendedName>
</protein>
<evidence type="ECO:0000259" key="9">
    <source>
        <dbReference type="Pfam" id="PF01467"/>
    </source>
</evidence>
<dbReference type="HAMAP" id="MF_00244">
    <property type="entry name" value="NaMN_adenylyltr"/>
    <property type="match status" value="1"/>
</dbReference>
<keyword evidence="6" id="KW-0067">ATP-binding</keyword>
<evidence type="ECO:0000256" key="4">
    <source>
        <dbReference type="ARBA" id="ARBA00022695"/>
    </source>
</evidence>
<dbReference type="CDD" id="cd02165">
    <property type="entry name" value="NMNAT"/>
    <property type="match status" value="1"/>
</dbReference>
<dbReference type="GO" id="GO:0009435">
    <property type="term" value="P:NAD+ biosynthetic process"/>
    <property type="evidence" value="ECO:0007669"/>
    <property type="project" value="UniProtKB-UniPathway"/>
</dbReference>
<dbReference type="InterPro" id="IPR005248">
    <property type="entry name" value="NadD/NMNAT"/>
</dbReference>
<dbReference type="Gene3D" id="3.40.50.620">
    <property type="entry name" value="HUPs"/>
    <property type="match status" value="1"/>
</dbReference>
<dbReference type="InterPro" id="IPR014729">
    <property type="entry name" value="Rossmann-like_a/b/a_fold"/>
</dbReference>
<keyword evidence="3" id="KW-0808">Transferase</keyword>
<keyword evidence="5" id="KW-0547">Nucleotide-binding</keyword>
<reference evidence="10 11" key="1">
    <citation type="submission" date="2011-08" db="EMBL/GenBank/DDBJ databases">
        <title>The Genome Sequence of Plasmodium vivax India VII.</title>
        <authorList>
            <consortium name="The Broad Institute Genome Sequencing Platform"/>
            <consortium name="The Broad Institute Genome Sequencing Center for Infectious Disease"/>
            <person name="Neafsey D."/>
            <person name="Carlton J."/>
            <person name="Barnwell J."/>
            <person name="Collins W."/>
            <person name="Escalante A."/>
            <person name="Mullikin J."/>
            <person name="Saul A."/>
            <person name="Guigo R."/>
            <person name="Camara F."/>
            <person name="Young S.K."/>
            <person name="Zeng Q."/>
            <person name="Gargeya S."/>
            <person name="Fitzgerald M."/>
            <person name="Haas B."/>
            <person name="Abouelleil A."/>
            <person name="Alvarado L."/>
            <person name="Arachchi H.M."/>
            <person name="Berlin A."/>
            <person name="Brown A."/>
            <person name="Chapman S.B."/>
            <person name="Chen Z."/>
            <person name="Dunbar C."/>
            <person name="Freedman E."/>
            <person name="Gearin G."/>
            <person name="Gellesch M."/>
            <person name="Goldberg J."/>
            <person name="Griggs A."/>
            <person name="Gujja S."/>
            <person name="Heiman D."/>
            <person name="Howarth C."/>
            <person name="Larson L."/>
            <person name="Lui A."/>
            <person name="MacDonald P.J.P."/>
            <person name="Montmayeur A."/>
            <person name="Murphy C."/>
            <person name="Neiman D."/>
            <person name="Pearson M."/>
            <person name="Priest M."/>
            <person name="Roberts A."/>
            <person name="Saif S."/>
            <person name="Shea T."/>
            <person name="Shenoy N."/>
            <person name="Sisk P."/>
            <person name="Stolte C."/>
            <person name="Sykes S."/>
            <person name="Wortman J."/>
            <person name="Nusbaum C."/>
            <person name="Birren B."/>
        </authorList>
    </citation>
    <scope>NUCLEOTIDE SEQUENCE [LARGE SCALE GENOMIC DNA]</scope>
    <source>
        <strain evidence="10 11">India VII</strain>
    </source>
</reference>
<evidence type="ECO:0000313" key="10">
    <source>
        <dbReference type="EMBL" id="KMZ79107.1"/>
    </source>
</evidence>
<dbReference type="AlphaFoldDB" id="A0A0J9SAZ4"/>
<dbReference type="GO" id="GO:0070566">
    <property type="term" value="F:adenylyltransferase activity"/>
    <property type="evidence" value="ECO:0007669"/>
    <property type="project" value="UniProtKB-ARBA"/>
</dbReference>
<evidence type="ECO:0000256" key="8">
    <source>
        <dbReference type="SAM" id="Phobius"/>
    </source>
</evidence>
<keyword evidence="7" id="KW-0520">NAD</keyword>
<organism evidence="10 11">
    <name type="scientific">Plasmodium vivax India VII</name>
    <dbReference type="NCBI Taxonomy" id="1077284"/>
    <lineage>
        <taxon>Eukaryota</taxon>
        <taxon>Sar</taxon>
        <taxon>Alveolata</taxon>
        <taxon>Apicomplexa</taxon>
        <taxon>Aconoidasida</taxon>
        <taxon>Haemosporida</taxon>
        <taxon>Plasmodiidae</taxon>
        <taxon>Plasmodium</taxon>
        <taxon>Plasmodium (Plasmodium)</taxon>
    </lineage>
</organism>
<accession>A0A0J9SAZ4</accession>
<evidence type="ECO:0000256" key="6">
    <source>
        <dbReference type="ARBA" id="ARBA00022840"/>
    </source>
</evidence>
<dbReference type="PANTHER" id="PTHR39321:SF3">
    <property type="entry name" value="PHOSPHOPANTETHEINE ADENYLYLTRANSFERASE"/>
    <property type="match status" value="1"/>
</dbReference>